<dbReference type="Gene3D" id="3.50.50.60">
    <property type="entry name" value="FAD/NAD(P)-binding domain"/>
    <property type="match status" value="1"/>
</dbReference>
<evidence type="ECO:0000256" key="3">
    <source>
        <dbReference type="ARBA" id="ARBA00023014"/>
    </source>
</evidence>
<dbReference type="PROSITE" id="PS51379">
    <property type="entry name" value="4FE4S_FER_2"/>
    <property type="match status" value="1"/>
</dbReference>
<keyword evidence="2" id="KW-0408">Iron</keyword>
<dbReference type="InterPro" id="IPR009051">
    <property type="entry name" value="Helical_ferredxn"/>
</dbReference>
<feature type="domain" description="4Fe-4S ferredoxin-type" evidence="4">
    <location>
        <begin position="930"/>
        <end position="958"/>
    </location>
</feature>
<dbReference type="InterPro" id="IPR028261">
    <property type="entry name" value="DPD_II"/>
</dbReference>
<dbReference type="RefSeq" id="WP_149486063.1">
    <property type="nucleotide sequence ID" value="NZ_CP036150.1"/>
</dbReference>
<dbReference type="SUPFAM" id="SSF46548">
    <property type="entry name" value="alpha-helical ferredoxin"/>
    <property type="match status" value="2"/>
</dbReference>
<proteinExistence type="predicted"/>
<dbReference type="OrthoDB" id="9803192at2"/>
<keyword evidence="1" id="KW-0479">Metal-binding</keyword>
<dbReference type="Gene3D" id="3.30.70.20">
    <property type="match status" value="1"/>
</dbReference>
<reference evidence="5 6" key="1">
    <citation type="submission" date="2019-02" db="EMBL/GenBank/DDBJ databases">
        <title>Complete Genome Sequence and Methylome Analysis of free living Spirochaetas.</title>
        <authorList>
            <person name="Fomenkov A."/>
            <person name="Dubinina G."/>
            <person name="Leshcheva N."/>
            <person name="Mikheeva N."/>
            <person name="Grabovich M."/>
            <person name="Vincze T."/>
            <person name="Roberts R.J."/>
        </authorList>
    </citation>
    <scope>NUCLEOTIDE SEQUENCE [LARGE SCALE GENOMIC DNA]</scope>
    <source>
        <strain evidence="5 6">K2</strain>
    </source>
</reference>
<evidence type="ECO:0000313" key="5">
    <source>
        <dbReference type="EMBL" id="QEN07983.1"/>
    </source>
</evidence>
<dbReference type="Pfam" id="PF07992">
    <property type="entry name" value="Pyr_redox_2"/>
    <property type="match status" value="1"/>
</dbReference>
<dbReference type="GO" id="GO:0051536">
    <property type="term" value="F:iron-sulfur cluster binding"/>
    <property type="evidence" value="ECO:0007669"/>
    <property type="project" value="UniProtKB-KW"/>
</dbReference>
<dbReference type="PRINTS" id="PR00419">
    <property type="entry name" value="ADXRDTASE"/>
</dbReference>
<dbReference type="Gene3D" id="1.10.1060.10">
    <property type="entry name" value="Alpha-helical ferredoxin"/>
    <property type="match status" value="1"/>
</dbReference>
<dbReference type="SUPFAM" id="SSF51971">
    <property type="entry name" value="Nucleotide-binding domain"/>
    <property type="match status" value="1"/>
</dbReference>
<evidence type="ECO:0000259" key="4">
    <source>
        <dbReference type="PROSITE" id="PS51379"/>
    </source>
</evidence>
<dbReference type="GO" id="GO:0046872">
    <property type="term" value="F:metal ion binding"/>
    <property type="evidence" value="ECO:0007669"/>
    <property type="project" value="UniProtKB-KW"/>
</dbReference>
<dbReference type="NCBIfam" id="TIGR03315">
    <property type="entry name" value="Se_ygfK"/>
    <property type="match status" value="1"/>
</dbReference>
<sequence>MTDIMHPVSFGELVKRTFEEYALEGKIFSFNKELSGTDGGSHSPMVLFGETAATPVGPAAGPHTQLAQNIVTSWAAGARFFELKTVQIMDTLEIEKPCIDAEDEGFNTEWSTEFTLDKAYDEYLKGWFLLHMLEALFEDHPDRQFIFNMSVGYDLKGIQNPRMDQFINRLMNSAKEEKFLQYKKELEAYAANPSFLKGTGLEGKAEKLKGLADRISPELCRSMTLSTMHGCPPEEIEKIAVYLLTEKKIHTFVKLNPTLLGYDRVRQILDELDYDYVALNPESFEHDLQYPDAVAMLKRLIDLGKKQGLSFGVKLTNTLGSVNNKTVLPGDEMYMSGRALFPISIQVALKLSREFKGTLPISFSGGASVFNMKEIIETGIRPVTMATDLLKPGGYGRMARSIDKSKEIQDWNRENIDLKALEVLAEKAMTAKEYKKGWRGTDVISTEEELPLYDCAVAPCKTACAIHQDVPEYLRLVGQGRYADALQVIYDKNPLPFITGWICDHKCHYNCTRLDYDGTVKIREMKKIAAQEGFEEYLKRFLKPGKGTSAKAAVIGAGPAGLAAAYFLRRGGMEVSVFERADGPGGVIRYVLPSFRMPLDQIENDMDFIRMHDVDFHFDQKDLTIEGLKDKGYDSILIAIGAEKDNTLDLPGGRVMTSLDFLEKFRHDPETCQLGENVAVVGGGNTAMDSARSAVRAPGVKKVSVIYRRTLKEMPADREEYYDALEEGISFHFLRNPKEFIKDGKLRCSVMKLGEPDESGRRRPVVTDEYEEFPVNTLITAIGETVNKEALRSMGLPVSEKWVQVNNKTHETEIPGVFLVGDAQTGPDSIVGAMGSARKAVNHILAKVGVTLEAVQAEALEPAEMKDLLHRKSEMTESAPDSDTTAHWAQVEASRCLQCDVVCDKCVDVCPNRANVVIRTGKDGFSQETQILHVDAYCNECGNCARFCPWEGRPYKDKITVFSTKDDFDGSDNNGFFVKGSEITLRQSGAVMTLNWNGSELSGTIPGGVEGEKTARILKTILTDYNWYNGPVEL</sequence>
<dbReference type="AlphaFoldDB" id="A0A5C1QIK4"/>
<dbReference type="InterPro" id="IPR017896">
    <property type="entry name" value="4Fe4S_Fe-S-bd"/>
</dbReference>
<dbReference type="InterPro" id="IPR023753">
    <property type="entry name" value="FAD/NAD-binding_dom"/>
</dbReference>
<evidence type="ECO:0000313" key="6">
    <source>
        <dbReference type="Proteomes" id="UP000324209"/>
    </source>
</evidence>
<name>A0A5C1QIK4_9SPIO</name>
<evidence type="ECO:0000256" key="2">
    <source>
        <dbReference type="ARBA" id="ARBA00023004"/>
    </source>
</evidence>
<dbReference type="EMBL" id="CP036150">
    <property type="protein sequence ID" value="QEN07983.1"/>
    <property type="molecule type" value="Genomic_DNA"/>
</dbReference>
<dbReference type="PANTHER" id="PTHR42783:SF3">
    <property type="entry name" value="GLUTAMATE SYNTHASE [NADPH] SMALL CHAIN-RELATED"/>
    <property type="match status" value="1"/>
</dbReference>
<dbReference type="InterPro" id="IPR017900">
    <property type="entry name" value="4Fe4S_Fe_S_CS"/>
</dbReference>
<evidence type="ECO:0000256" key="1">
    <source>
        <dbReference type="ARBA" id="ARBA00022723"/>
    </source>
</evidence>
<dbReference type="KEGG" id="ock:EXM22_08295"/>
<dbReference type="Gene3D" id="3.40.50.720">
    <property type="entry name" value="NAD(P)-binding Rossmann-like Domain"/>
    <property type="match status" value="1"/>
</dbReference>
<dbReference type="Pfam" id="PF14691">
    <property type="entry name" value="Fer4_20"/>
    <property type="match status" value="1"/>
</dbReference>
<dbReference type="InterPro" id="IPR036188">
    <property type="entry name" value="FAD/NAD-bd_sf"/>
</dbReference>
<gene>
    <name evidence="5" type="primary">ygfK</name>
    <name evidence="5" type="ORF">EXM22_08295</name>
</gene>
<dbReference type="PROSITE" id="PS00198">
    <property type="entry name" value="4FE4S_FER_1"/>
    <property type="match status" value="1"/>
</dbReference>
<dbReference type="PANTHER" id="PTHR42783">
    <property type="entry name" value="GLUTAMATE SYNTHASE [NADPH] SMALL CHAIN"/>
    <property type="match status" value="1"/>
</dbReference>
<accession>A0A5C1QIK4</accession>
<dbReference type="InterPro" id="IPR017701">
    <property type="entry name" value="Se_rdtase_YgfK"/>
</dbReference>
<dbReference type="GO" id="GO:0016491">
    <property type="term" value="F:oxidoreductase activity"/>
    <property type="evidence" value="ECO:0007669"/>
    <property type="project" value="InterPro"/>
</dbReference>
<organism evidence="5 6">
    <name type="scientific">Oceanispirochaeta crateris</name>
    <dbReference type="NCBI Taxonomy" id="2518645"/>
    <lineage>
        <taxon>Bacteria</taxon>
        <taxon>Pseudomonadati</taxon>
        <taxon>Spirochaetota</taxon>
        <taxon>Spirochaetia</taxon>
        <taxon>Spirochaetales</taxon>
        <taxon>Spirochaetaceae</taxon>
        <taxon>Oceanispirochaeta</taxon>
    </lineage>
</organism>
<keyword evidence="6" id="KW-1185">Reference proteome</keyword>
<protein>
    <submittedName>
        <fullName evidence="5">Putative selenate reductase subunit YgfK</fullName>
    </submittedName>
</protein>
<dbReference type="SUPFAM" id="SSF51395">
    <property type="entry name" value="FMN-linked oxidoreductases"/>
    <property type="match status" value="1"/>
</dbReference>
<keyword evidence="3" id="KW-0411">Iron-sulfur</keyword>
<dbReference type="Proteomes" id="UP000324209">
    <property type="component" value="Chromosome"/>
</dbReference>